<dbReference type="InterPro" id="IPR054208">
    <property type="entry name" value="DUF6914"/>
</dbReference>
<reference evidence="1 2" key="1">
    <citation type="journal article" date="2013" name="BMC Genomics">
        <title>The genome and transcriptome of the pine saprophyte Ophiostoma piceae, and a comparison with the bark beetle-associated pine pathogen Grosmannia clavigera.</title>
        <authorList>
            <person name="Haridas S."/>
            <person name="Wang Y."/>
            <person name="Lim L."/>
            <person name="Massoumi Alamouti S."/>
            <person name="Jackman S."/>
            <person name="Docking R."/>
            <person name="Robertson G."/>
            <person name="Birol I."/>
            <person name="Bohlmann J."/>
            <person name="Breuil C."/>
        </authorList>
    </citation>
    <scope>NUCLEOTIDE SEQUENCE [LARGE SCALE GENOMIC DNA]</scope>
    <source>
        <strain evidence="1 2">UAMH 11346</strain>
    </source>
</reference>
<proteinExistence type="predicted"/>
<dbReference type="Proteomes" id="UP000016923">
    <property type="component" value="Unassembled WGS sequence"/>
</dbReference>
<dbReference type="OrthoDB" id="3016366at2759"/>
<sequence>MVLNGSLEIKTLYITLDSRPEAGTYHWGLIITDANDEPVLHHASNTNGPWSYQRRLDNPDESMTLVAIVRIAKVKSVSEAEQVIQSISASGYPSQRTSEAFTCRIWVKDVLVALEENGVIVLPNDIDNVEGVAIEQGYLYASHSEQGGGATVINDAFSG</sequence>
<evidence type="ECO:0000313" key="2">
    <source>
        <dbReference type="Proteomes" id="UP000016923"/>
    </source>
</evidence>
<dbReference type="EMBL" id="KE148147">
    <property type="protein sequence ID" value="EPE09068.1"/>
    <property type="molecule type" value="Genomic_DNA"/>
</dbReference>
<dbReference type="Pfam" id="PF21858">
    <property type="entry name" value="DUF6914"/>
    <property type="match status" value="1"/>
</dbReference>
<dbReference type="eggNOG" id="ENOG502ST2W">
    <property type="taxonomic scope" value="Eukaryota"/>
</dbReference>
<gene>
    <name evidence="1" type="ORF">F503_06844</name>
</gene>
<keyword evidence="2" id="KW-1185">Reference proteome</keyword>
<name>S3CR39_OPHP1</name>
<dbReference type="OMA" id="WHATNRE"/>
<evidence type="ECO:0000313" key="1">
    <source>
        <dbReference type="EMBL" id="EPE09068.1"/>
    </source>
</evidence>
<organism evidence="1 2">
    <name type="scientific">Ophiostoma piceae (strain UAMH 11346)</name>
    <name type="common">Sap stain fungus</name>
    <dbReference type="NCBI Taxonomy" id="1262450"/>
    <lineage>
        <taxon>Eukaryota</taxon>
        <taxon>Fungi</taxon>
        <taxon>Dikarya</taxon>
        <taxon>Ascomycota</taxon>
        <taxon>Pezizomycotina</taxon>
        <taxon>Sordariomycetes</taxon>
        <taxon>Sordariomycetidae</taxon>
        <taxon>Ophiostomatales</taxon>
        <taxon>Ophiostomataceae</taxon>
        <taxon>Ophiostoma</taxon>
    </lineage>
</organism>
<accession>S3CR39</accession>
<dbReference type="VEuPathDB" id="FungiDB:F503_06844"/>
<dbReference type="HOGENOM" id="CLU_095741_2_1_1"/>
<protein>
    <submittedName>
        <fullName evidence="1">Uncharacterized protein</fullName>
    </submittedName>
</protein>
<dbReference type="AlphaFoldDB" id="S3CR39"/>